<dbReference type="EnsemblMetazoa" id="XM_050643805.1">
    <property type="protein sequence ID" value="XP_050499762.1"/>
    <property type="gene ID" value="LOC114333517"/>
</dbReference>
<evidence type="ECO:0000313" key="10">
    <source>
        <dbReference type="Proteomes" id="UP001652700"/>
    </source>
</evidence>
<protein>
    <recommendedName>
        <fullName evidence="11">DC-STAMP domain-containing protein 2-like</fullName>
    </recommendedName>
</protein>
<dbReference type="InterPro" id="IPR058842">
    <property type="entry name" value="DCST1_C"/>
</dbReference>
<feature type="transmembrane region" description="Helical" evidence="6">
    <location>
        <begin position="110"/>
        <end position="129"/>
    </location>
</feature>
<feature type="compositionally biased region" description="Basic and acidic residues" evidence="5">
    <location>
        <begin position="1094"/>
        <end position="1108"/>
    </location>
</feature>
<evidence type="ECO:0000256" key="4">
    <source>
        <dbReference type="ARBA" id="ARBA00023136"/>
    </source>
</evidence>
<evidence type="ECO:0008006" key="11">
    <source>
        <dbReference type="Google" id="ProtNLM"/>
    </source>
</evidence>
<sequence length="1147" mass="132027">MAFVRLIFTAQRLQQSKKDLIEEKQDAIKYYTTSKRKFKFHHVHIRFRQKLKRLWRRIGYCCCCQKFCFNLKHEGSVENYVLKSIAGFFGGLILTYIFFMLFVLQLSFTFSSATILCSILGCVLVNGLAFSSKVRCVVLLTLPHFFSERGRQLLVAYALLLVISGPAKNTLNNLGILSESLACGQEQLKTVVRQIIEVIKKPFYALKDAIKKVIETVKKIIKQIKEILIKIKRIVMSIVRVIKSAFMFLAKIINICNKELGTPFERCSRVFDNAIADCNATLGSFFSWMCSVTYIVKAVCYVVKIFDFVCIIVDFIKDSIIGVVIRKIKGFVRHIRTMFYVRIKFSHSFSFETQSSKSISEISKAIVQEIKDRTKTVVAAFQIFTSTASLFFIFMIVKVIVYRYRFLTSDSFDNKFITEDFFKIDLRRAKNNRETVLPLNSREKKLYVKIKSSKLTDIEKKKLKKAVMTLASVNMKAALYMAIDYCLYWILNMINYYGRFQSKVQAPNIPTPYISGQGLLADLLRSIVKAFQPMGIQIEIDTIPCLPTPIPPNFDRYIQIATLLIFCWVLTLLEPYGLRFRTFIMCYYHPLRGRQRAIWLYNNILRKRNTFLKFARRQLKRKFLGSKDVEKVTLKEFLAANFRCLAICLDKPQKACLLCGKVFRESDAEKPIQCQTPECLGLYCAECFADLRNLCTVCLSPIEYGDLSDLSEERDSSEDERIALKKKGTKDKKSKSKSSCKSLFNICSRKRSTYSDTTPLLPISLKDTTPTGVLSKLSLRRSQNINEDESLFQKSLELDRVPPEDFNVDEESVSLLSKEEVDELDDVDDEEVLALFKKTSDSGHSSTTSSTELYSYSYQYQKSEQKLNSWEIPSRDVEKQDIPDYASMDTFREESDEEFVASENLDESISEGEIEDEYKFSRTKYSSTLTNVEELPLDTDAIQKSYTEMDSTEKERVDVGTSISGDTISRAKQNKRIEFIGVQERDSPKRKIKRKKKRKLDSSKCFCSTSEEELQPLYRGTKKSTISISTSPKRERHSTKTKQCISSCDHQVSKCNFPTDCSNEEENTTNSNWYEQPFEVDSLIDMGTATSSKNYKESENIELKDVSNKGESSQFDSGTSGQEKKKSNKLKMFFGKVMPKYKIQKEK</sequence>
<evidence type="ECO:0000256" key="6">
    <source>
        <dbReference type="SAM" id="Phobius"/>
    </source>
</evidence>
<feature type="region of interest" description="Disordered" evidence="5">
    <location>
        <begin position="1091"/>
        <end position="1128"/>
    </location>
</feature>
<dbReference type="InterPro" id="IPR012858">
    <property type="entry name" value="DC_STAMP-like"/>
</dbReference>
<evidence type="ECO:0000256" key="3">
    <source>
        <dbReference type="ARBA" id="ARBA00022989"/>
    </source>
</evidence>
<feature type="compositionally biased region" description="Polar residues" evidence="5">
    <location>
        <begin position="1109"/>
        <end position="1121"/>
    </location>
</feature>
<dbReference type="PANTHER" id="PTHR21041:SF9">
    <property type="entry name" value="DENDRITIC CELL-SPECIFIC TRANSMEMBRANE PROTEIN-LIKE DOMAIN-CONTAINING PROTEIN"/>
    <property type="match status" value="1"/>
</dbReference>
<evidence type="ECO:0000313" key="9">
    <source>
        <dbReference type="EnsemblMetazoa" id="XP_050499762.1"/>
    </source>
</evidence>
<name>A0ABM5JP93_DIAVI</name>
<feature type="transmembrane region" description="Helical" evidence="6">
    <location>
        <begin position="467"/>
        <end position="491"/>
    </location>
</feature>
<dbReference type="Pfam" id="PF07782">
    <property type="entry name" value="DC_STAMP"/>
    <property type="match status" value="1"/>
</dbReference>
<keyword evidence="2 6" id="KW-0812">Transmembrane</keyword>
<dbReference type="Pfam" id="PF26039">
    <property type="entry name" value="Dcst2"/>
    <property type="match status" value="1"/>
</dbReference>
<reference evidence="9" key="1">
    <citation type="submission" date="2025-05" db="UniProtKB">
        <authorList>
            <consortium name="EnsemblMetazoa"/>
        </authorList>
    </citation>
    <scope>IDENTIFICATION</scope>
</reference>
<accession>A0ABM5JP93</accession>
<feature type="region of interest" description="Disordered" evidence="5">
    <location>
        <begin position="1023"/>
        <end position="1042"/>
    </location>
</feature>
<evidence type="ECO:0000259" key="7">
    <source>
        <dbReference type="Pfam" id="PF07782"/>
    </source>
</evidence>
<feature type="transmembrane region" description="Helical" evidence="6">
    <location>
        <begin position="379"/>
        <end position="401"/>
    </location>
</feature>
<keyword evidence="4 6" id="KW-0472">Membrane</keyword>
<dbReference type="RefSeq" id="XP_050499762.1">
    <property type="nucleotide sequence ID" value="XM_050643805.1"/>
</dbReference>
<dbReference type="PANTHER" id="PTHR21041">
    <property type="entry name" value="DENDRITIC CELL-SPECIFIC TRANSMEMBRANE PROTEIN"/>
    <property type="match status" value="1"/>
</dbReference>
<feature type="domain" description="Dendritic cell-specific transmembrane protein-like" evidence="7">
    <location>
        <begin position="412"/>
        <end position="601"/>
    </location>
</feature>
<evidence type="ECO:0000256" key="1">
    <source>
        <dbReference type="ARBA" id="ARBA00004141"/>
    </source>
</evidence>
<keyword evidence="3 6" id="KW-1133">Transmembrane helix</keyword>
<feature type="domain" description="E3 ubiquitin-protein ligase DCST1-like C-terminal" evidence="8">
    <location>
        <begin position="654"/>
        <end position="701"/>
    </location>
</feature>
<comment type="subcellular location">
    <subcellularLocation>
        <location evidence="1">Membrane</location>
        <topology evidence="1">Multi-pass membrane protein</topology>
    </subcellularLocation>
</comment>
<feature type="transmembrane region" description="Helical" evidence="6">
    <location>
        <begin position="80"/>
        <end position="104"/>
    </location>
</feature>
<organism evidence="9 10">
    <name type="scientific">Diabrotica virgifera virgifera</name>
    <name type="common">western corn rootworm</name>
    <dbReference type="NCBI Taxonomy" id="50390"/>
    <lineage>
        <taxon>Eukaryota</taxon>
        <taxon>Metazoa</taxon>
        <taxon>Ecdysozoa</taxon>
        <taxon>Arthropoda</taxon>
        <taxon>Hexapoda</taxon>
        <taxon>Insecta</taxon>
        <taxon>Pterygota</taxon>
        <taxon>Neoptera</taxon>
        <taxon>Endopterygota</taxon>
        <taxon>Coleoptera</taxon>
        <taxon>Polyphaga</taxon>
        <taxon>Cucujiformia</taxon>
        <taxon>Chrysomeloidea</taxon>
        <taxon>Chrysomelidae</taxon>
        <taxon>Galerucinae</taxon>
        <taxon>Diabroticina</taxon>
        <taxon>Diabroticites</taxon>
        <taxon>Diabrotica</taxon>
    </lineage>
</organism>
<dbReference type="InterPro" id="IPR051856">
    <property type="entry name" value="CSR-E3_Ligase_Protein"/>
</dbReference>
<evidence type="ECO:0000256" key="2">
    <source>
        <dbReference type="ARBA" id="ARBA00022692"/>
    </source>
</evidence>
<feature type="region of interest" description="Disordered" evidence="5">
    <location>
        <begin position="946"/>
        <end position="966"/>
    </location>
</feature>
<dbReference type="GeneID" id="114333517"/>
<dbReference type="Proteomes" id="UP001652700">
    <property type="component" value="Unplaced"/>
</dbReference>
<evidence type="ECO:0000256" key="5">
    <source>
        <dbReference type="SAM" id="MobiDB-lite"/>
    </source>
</evidence>
<proteinExistence type="predicted"/>
<evidence type="ECO:0000259" key="8">
    <source>
        <dbReference type="Pfam" id="PF26037"/>
    </source>
</evidence>
<keyword evidence="10" id="KW-1185">Reference proteome</keyword>
<dbReference type="Pfam" id="PF26037">
    <property type="entry name" value="zf-RING_DCST1_C"/>
    <property type="match status" value="1"/>
</dbReference>